<dbReference type="PROSITE" id="PS50013">
    <property type="entry name" value="CHROMO_2"/>
    <property type="match status" value="1"/>
</dbReference>
<sequence>MNNLEEPDEAIEGTYGGPYMVEQIIAIYVGKDRKKYYRVKWVDSWEPEDNLSEACSALIDNFWSSSARDQTGKEVNRTELKAGQKIIKKEIIESRLNNENNPDSPTESYIGNNKVVPTLKSDISAHKDEINVQIPSTSDQPISNQDVLQSHLSEMPKTNMARMWKSY</sequence>
<dbReference type="SMART" id="SM00298">
    <property type="entry name" value="CHROMO"/>
    <property type="match status" value="1"/>
</dbReference>
<protein>
    <recommendedName>
        <fullName evidence="1">Chromo domain-containing protein</fullName>
    </recommendedName>
</protein>
<dbReference type="InterPro" id="IPR023780">
    <property type="entry name" value="Chromo_domain"/>
</dbReference>
<dbReference type="AlphaFoldDB" id="A0A7M5XLM9"/>
<dbReference type="InterPro" id="IPR000953">
    <property type="entry name" value="Chromo/chromo_shadow_dom"/>
</dbReference>
<proteinExistence type="predicted"/>
<dbReference type="Pfam" id="PF00385">
    <property type="entry name" value="Chromo"/>
    <property type="match status" value="1"/>
</dbReference>
<keyword evidence="3" id="KW-1185">Reference proteome</keyword>
<evidence type="ECO:0000313" key="3">
    <source>
        <dbReference type="Proteomes" id="UP000594262"/>
    </source>
</evidence>
<accession>A0A7M5XLM9</accession>
<evidence type="ECO:0000313" key="2">
    <source>
        <dbReference type="EnsemblMetazoa" id="CLYHEMP025553.3"/>
    </source>
</evidence>
<name>A0A7M5XLM9_9CNID</name>
<dbReference type="Gene3D" id="2.40.50.40">
    <property type="match status" value="1"/>
</dbReference>
<evidence type="ECO:0000259" key="1">
    <source>
        <dbReference type="PROSITE" id="PS50013"/>
    </source>
</evidence>
<reference evidence="2" key="1">
    <citation type="submission" date="2021-01" db="UniProtKB">
        <authorList>
            <consortium name="EnsemblMetazoa"/>
        </authorList>
    </citation>
    <scope>IDENTIFICATION</scope>
</reference>
<feature type="domain" description="Chromo" evidence="1">
    <location>
        <begin position="19"/>
        <end position="74"/>
    </location>
</feature>
<organism evidence="2 3">
    <name type="scientific">Clytia hemisphaerica</name>
    <dbReference type="NCBI Taxonomy" id="252671"/>
    <lineage>
        <taxon>Eukaryota</taxon>
        <taxon>Metazoa</taxon>
        <taxon>Cnidaria</taxon>
        <taxon>Hydrozoa</taxon>
        <taxon>Hydroidolina</taxon>
        <taxon>Leptothecata</taxon>
        <taxon>Obeliida</taxon>
        <taxon>Clytiidae</taxon>
        <taxon>Clytia</taxon>
    </lineage>
</organism>
<dbReference type="SUPFAM" id="SSF54160">
    <property type="entry name" value="Chromo domain-like"/>
    <property type="match status" value="1"/>
</dbReference>
<dbReference type="Proteomes" id="UP000594262">
    <property type="component" value="Unplaced"/>
</dbReference>
<dbReference type="InterPro" id="IPR016197">
    <property type="entry name" value="Chromo-like_dom_sf"/>
</dbReference>
<dbReference type="EnsemblMetazoa" id="CLYHEMT025553.3">
    <property type="protein sequence ID" value="CLYHEMP025553.3"/>
    <property type="gene ID" value="CLYHEMG025553"/>
</dbReference>
<dbReference type="OrthoDB" id="1918685at2759"/>